<dbReference type="Proteomes" id="UP000190774">
    <property type="component" value="Unassembled WGS sequence"/>
</dbReference>
<reference evidence="2" key="1">
    <citation type="submission" date="2017-02" db="EMBL/GenBank/DDBJ databases">
        <authorList>
            <person name="Varghese N."/>
            <person name="Submissions S."/>
        </authorList>
    </citation>
    <scope>NUCLEOTIDE SEQUENCE [LARGE SCALE GENOMIC DNA]</scope>
    <source>
        <strain evidence="2">ATCC 700200</strain>
    </source>
</reference>
<dbReference type="InterPro" id="IPR005368">
    <property type="entry name" value="UPF0175"/>
</dbReference>
<keyword evidence="2" id="KW-1185">Reference proteome</keyword>
<proteinExistence type="predicted"/>
<dbReference type="RefSeq" id="WP_078813594.1">
    <property type="nucleotide sequence ID" value="NZ_FUYE01000007.1"/>
</dbReference>
<organism evidence="1 2">
    <name type="scientific">Prosthecobacter debontii</name>
    <dbReference type="NCBI Taxonomy" id="48467"/>
    <lineage>
        <taxon>Bacteria</taxon>
        <taxon>Pseudomonadati</taxon>
        <taxon>Verrucomicrobiota</taxon>
        <taxon>Verrucomicrobiia</taxon>
        <taxon>Verrucomicrobiales</taxon>
        <taxon>Verrucomicrobiaceae</taxon>
        <taxon>Prosthecobacter</taxon>
    </lineage>
</organism>
<accession>A0A1T4Y4A7</accession>
<protein>
    <submittedName>
        <fullName evidence="1">Uncharacterized protein family (UPF0175)</fullName>
    </submittedName>
</protein>
<dbReference type="EMBL" id="FUYE01000007">
    <property type="protein sequence ID" value="SKA96473.1"/>
    <property type="molecule type" value="Genomic_DNA"/>
</dbReference>
<dbReference type="OrthoDB" id="5522905at2"/>
<gene>
    <name evidence="1" type="ORF">SAMN02745166_02396</name>
</gene>
<dbReference type="STRING" id="48467.SAMN02745166_02396"/>
<evidence type="ECO:0000313" key="2">
    <source>
        <dbReference type="Proteomes" id="UP000190774"/>
    </source>
</evidence>
<evidence type="ECO:0000313" key="1">
    <source>
        <dbReference type="EMBL" id="SKA96473.1"/>
    </source>
</evidence>
<name>A0A1T4Y4A7_9BACT</name>
<sequence>MSITLEVDDAVLQQLPLGPGERERHMQIELAARYYARGWLSLGRAAAMAGLDHFAFGCELAERGIPRNYDLTAAVEDISDARGQSNRSSLFIHDDLRDLILGQAGE</sequence>
<dbReference type="AlphaFoldDB" id="A0A1T4Y4A7"/>
<dbReference type="Pfam" id="PF03683">
    <property type="entry name" value="UPF0175"/>
    <property type="match status" value="1"/>
</dbReference>